<dbReference type="Gene3D" id="1.10.1420.10">
    <property type="match status" value="2"/>
</dbReference>
<dbReference type="SMART" id="SM00534">
    <property type="entry name" value="MUTSac"/>
    <property type="match status" value="1"/>
</dbReference>
<accession>A0A8H5L3Y3</accession>
<dbReference type="PANTHER" id="PTHR11361:SF21">
    <property type="entry name" value="MUTS PROTEIN HOMOLOG 4"/>
    <property type="match status" value="1"/>
</dbReference>
<feature type="transmembrane region" description="Helical" evidence="11">
    <location>
        <begin position="248"/>
        <end position="267"/>
    </location>
</feature>
<dbReference type="Pfam" id="PF05188">
    <property type="entry name" value="MutS_II"/>
    <property type="match status" value="1"/>
</dbReference>
<keyword evidence="6" id="KW-0469">Meiosis</keyword>
<dbReference type="SUPFAM" id="SSF53150">
    <property type="entry name" value="DNA repair protein MutS, domain II"/>
    <property type="match status" value="1"/>
</dbReference>
<evidence type="ECO:0000256" key="7">
    <source>
        <dbReference type="ARBA" id="ARBA00025902"/>
    </source>
</evidence>
<dbReference type="GO" id="GO:0140664">
    <property type="term" value="F:ATP-dependent DNA damage sensor activity"/>
    <property type="evidence" value="ECO:0007669"/>
    <property type="project" value="InterPro"/>
</dbReference>
<evidence type="ECO:0000256" key="8">
    <source>
        <dbReference type="ARBA" id="ARBA00029792"/>
    </source>
</evidence>
<dbReference type="FunFam" id="3.40.50.300:FF:000870">
    <property type="entry name" value="MutS protein homolog 4"/>
    <property type="match status" value="1"/>
</dbReference>
<dbReference type="SMART" id="SM00533">
    <property type="entry name" value="MUTSd"/>
    <property type="match status" value="1"/>
</dbReference>
<dbReference type="GO" id="GO:0030983">
    <property type="term" value="F:mismatched DNA binding"/>
    <property type="evidence" value="ECO:0007669"/>
    <property type="project" value="InterPro"/>
</dbReference>
<evidence type="ECO:0000256" key="3">
    <source>
        <dbReference type="ARBA" id="ARBA00022741"/>
    </source>
</evidence>
<dbReference type="InterPro" id="IPR007696">
    <property type="entry name" value="DNA_mismatch_repair_MutS_core"/>
</dbReference>
<protein>
    <recommendedName>
        <fullName evidence="2 9">DNA mismatch repair protein MSH3</fullName>
    </recommendedName>
    <alternativeName>
        <fullName evidence="2 9">DNA mismatch repair protein MSH3</fullName>
    </alternativeName>
    <alternativeName>
        <fullName evidence="8">MutS protein homolog 3</fullName>
    </alternativeName>
</protein>
<proteinExistence type="inferred from homology"/>
<keyword evidence="11" id="KW-0472">Membrane</keyword>
<evidence type="ECO:0000259" key="13">
    <source>
        <dbReference type="SMART" id="SM00534"/>
    </source>
</evidence>
<evidence type="ECO:0000256" key="5">
    <source>
        <dbReference type="ARBA" id="ARBA00023125"/>
    </source>
</evidence>
<dbReference type="Pfam" id="PF05192">
    <property type="entry name" value="MutS_III"/>
    <property type="match status" value="1"/>
</dbReference>
<evidence type="ECO:0000313" key="14">
    <source>
        <dbReference type="EMBL" id="KAF5583811.1"/>
    </source>
</evidence>
<comment type="subunit">
    <text evidence="7">Heterodimer consisting of MSH2-MSH3 (MutS beta). Forms a ternary complex with MutL alpha (MLH1-PMS1).</text>
</comment>
<keyword evidence="3" id="KW-0547">Nucleotide-binding</keyword>
<dbReference type="Pfam" id="PF00488">
    <property type="entry name" value="MutS_V"/>
    <property type="match status" value="1"/>
</dbReference>
<evidence type="ECO:0000259" key="12">
    <source>
        <dbReference type="SMART" id="SM00533"/>
    </source>
</evidence>
<evidence type="ECO:0000256" key="1">
    <source>
        <dbReference type="ARBA" id="ARBA00007094"/>
    </source>
</evidence>
<evidence type="ECO:0000313" key="15">
    <source>
        <dbReference type="Proteomes" id="UP000544095"/>
    </source>
</evidence>
<dbReference type="SUPFAM" id="SSF103473">
    <property type="entry name" value="MFS general substrate transporter"/>
    <property type="match status" value="1"/>
</dbReference>
<keyword evidence="15" id="KW-1185">Reference proteome</keyword>
<keyword evidence="11" id="KW-0812">Transmembrane</keyword>
<gene>
    <name evidence="14" type="ORF">FPANT_8046</name>
</gene>
<sequence>MALLPVVYDGVRQPESDIVSIPALPTLSPPYRPREHNQWFRQVLSHQIPGARIMTFDYGFTAKGGDNTEAISSWHILLEQAIALVMGLTIRREEVEHRPIVFVCHSFGAFILKKVASPCLSQKNNINSVISWKTPAVSSFSVAFTTRTIQTLNNYQEDAPLLGSRPSTAADHHVIQRPQLVPNSWSGFSPCFKYCIGLELLCELAMMILTVPMVSALENAICARHYYDNIPTPELCKAPPIQRDLAKIRGWTASFETFAAIIVALPIGRIADHQGQRGVFMVVVVGILTSLTWTLIVLTNPILPIKLTNALISEVALVNLVLFFFIMPALLRIVSKYLKPTPQVLNLGIVRTSLSLLFLGSILLGFATSSASLMATTMIYGLGFGARSTLLSLVTSWIDPQRAGTLFSAVFLVEQIGMLVGEPLVQNLLGISLGLQDPWKGLPFMCTARIDRKMDVNLELLRSMPSRTASRSSSSYFQSSDSQAYLDHTAVRNSLAPRRPQTSLSEYSGYDHSSNSIRPNISRPSTVRPGSRPGTASGRKSRNGTASSILGLSEAHTIVCAVSEARGVSPAVGIAFVNVSLGEAVISQICDNQSYVKTIHKIQLSAPSRILFMTTACPPNNPSSLFSLVQDLIPEVQIDALERSAWSETEGLEYIHNLAFKDDIEPLKVATQGKFYAICSLAAAMKYIQQHFSINFMPHSLRIQYRPSEDTMMIDISAIQSLEIMQNIRNPKSKDSLFGLLNHTCTPMGSRMLRSNILQPPTRPDLFITPRYDALDELTTNEEMFLEIRKGKLIIVPTNADVQQVEEQINQVLMIKSFLESIPELHTALGPANSVLLTKVRELCRPQITNHSLNTIRQTIEADVTYMKSALDLRNQRTFAVKAGINGMLDVARQTYKELTEDIHQHIDALNEAHGLDANLRYDNGRKYWLRLRAADFDDRPLPDLLINVVRKKDKIECQTLDLVKLNLRLSDTSNEVVIRSDKVIQDLLKELRSDIPHLFRVCESVALVDMITSFAQLATTRDYVKPDLSTTLALKAARHPVLDKTMNGTFVPNDYYSTEQYCFHIVTGCNMSGKSTYIRAVALLQIMAQIGSFVPAEYAAFSIIHSIFARVSLDDNIESNLSTFSVEMREMSFILRNIDDKSLAVIDELGRATSNRDGLAIAIAMSEALIQSKASVWFATHYVDLTKVLADRPGILNLHLAATTSTTEDGLPHITMLYKATSGAIRGEDHYGINLARAIGLPQSFIDKAEEVAKDIRRKRETTKRSSESARLVARRKLILNLQDALRQAKDSGSEEALPGYLQRLQEDFVARMEEVDNM</sequence>
<comment type="similarity">
    <text evidence="1">Belongs to the DNA mismatch repair MutS family. MSH3 subfamily.</text>
</comment>
<dbReference type="InterPro" id="IPR036678">
    <property type="entry name" value="MutS_con_dom_sf"/>
</dbReference>
<dbReference type="GO" id="GO:0007131">
    <property type="term" value="P:reciprocal meiotic recombination"/>
    <property type="evidence" value="ECO:0007669"/>
    <property type="project" value="TreeGrafter"/>
</dbReference>
<name>A0A8H5L3Y3_9HYPO</name>
<dbReference type="SUPFAM" id="SSF52540">
    <property type="entry name" value="P-loop containing nucleoside triphosphate hydrolases"/>
    <property type="match status" value="1"/>
</dbReference>
<dbReference type="GO" id="GO:0005634">
    <property type="term" value="C:nucleus"/>
    <property type="evidence" value="ECO:0007669"/>
    <property type="project" value="TreeGrafter"/>
</dbReference>
<organism evidence="14 15">
    <name type="scientific">Fusarium pseudoanthophilum</name>
    <dbReference type="NCBI Taxonomy" id="48495"/>
    <lineage>
        <taxon>Eukaryota</taxon>
        <taxon>Fungi</taxon>
        <taxon>Dikarya</taxon>
        <taxon>Ascomycota</taxon>
        <taxon>Pezizomycotina</taxon>
        <taxon>Sordariomycetes</taxon>
        <taxon>Hypocreomycetidae</taxon>
        <taxon>Hypocreales</taxon>
        <taxon>Nectriaceae</taxon>
        <taxon>Fusarium</taxon>
        <taxon>Fusarium fujikuroi species complex</taxon>
    </lineage>
</organism>
<evidence type="ECO:0000256" key="11">
    <source>
        <dbReference type="SAM" id="Phobius"/>
    </source>
</evidence>
<dbReference type="Proteomes" id="UP000544095">
    <property type="component" value="Unassembled WGS sequence"/>
</dbReference>
<dbReference type="GO" id="GO:0006298">
    <property type="term" value="P:mismatch repair"/>
    <property type="evidence" value="ECO:0007669"/>
    <property type="project" value="InterPro"/>
</dbReference>
<keyword evidence="4" id="KW-0067">ATP-binding</keyword>
<dbReference type="InterPro" id="IPR036187">
    <property type="entry name" value="DNA_mismatch_repair_MutS_sf"/>
</dbReference>
<comment type="caution">
    <text evidence="14">The sequence shown here is derived from an EMBL/GenBank/DDBJ whole genome shotgun (WGS) entry which is preliminary data.</text>
</comment>
<dbReference type="EMBL" id="JAAOAR010000398">
    <property type="protein sequence ID" value="KAF5583811.1"/>
    <property type="molecule type" value="Genomic_DNA"/>
</dbReference>
<evidence type="ECO:0000256" key="4">
    <source>
        <dbReference type="ARBA" id="ARBA00022840"/>
    </source>
</evidence>
<feature type="compositionally biased region" description="Polar residues" evidence="10">
    <location>
        <begin position="500"/>
        <end position="525"/>
    </location>
</feature>
<dbReference type="PANTHER" id="PTHR11361">
    <property type="entry name" value="DNA MISMATCH REPAIR PROTEIN MUTS FAMILY MEMBER"/>
    <property type="match status" value="1"/>
</dbReference>
<feature type="transmembrane region" description="Helical" evidence="11">
    <location>
        <begin position="356"/>
        <end position="382"/>
    </location>
</feature>
<evidence type="ECO:0000256" key="6">
    <source>
        <dbReference type="ARBA" id="ARBA00023254"/>
    </source>
</evidence>
<dbReference type="Gene3D" id="3.40.50.300">
    <property type="entry name" value="P-loop containing nucleotide triphosphate hydrolases"/>
    <property type="match status" value="1"/>
</dbReference>
<dbReference type="InterPro" id="IPR045076">
    <property type="entry name" value="MutS"/>
</dbReference>
<dbReference type="GO" id="GO:0005524">
    <property type="term" value="F:ATP binding"/>
    <property type="evidence" value="ECO:0007669"/>
    <property type="project" value="UniProtKB-KW"/>
</dbReference>
<keyword evidence="11" id="KW-1133">Transmembrane helix</keyword>
<feature type="region of interest" description="Disordered" evidence="10">
    <location>
        <begin position="497"/>
        <end position="545"/>
    </location>
</feature>
<feature type="transmembrane region" description="Helical" evidence="11">
    <location>
        <begin position="279"/>
        <end position="303"/>
    </location>
</feature>
<keyword evidence="5" id="KW-0238">DNA-binding</keyword>
<dbReference type="SUPFAM" id="SSF48334">
    <property type="entry name" value="DNA repair protein MutS, domain III"/>
    <property type="match status" value="1"/>
</dbReference>
<dbReference type="Gene3D" id="1.20.1250.20">
    <property type="entry name" value="MFS general substrate transporter like domains"/>
    <property type="match status" value="1"/>
</dbReference>
<dbReference type="InterPro" id="IPR027417">
    <property type="entry name" value="P-loop_NTPase"/>
</dbReference>
<feature type="transmembrane region" description="Helical" evidence="11">
    <location>
        <begin position="315"/>
        <end position="335"/>
    </location>
</feature>
<dbReference type="InterPro" id="IPR000432">
    <property type="entry name" value="DNA_mismatch_repair_MutS_C"/>
</dbReference>
<dbReference type="Gene3D" id="3.30.420.110">
    <property type="entry name" value="MutS, connector domain"/>
    <property type="match status" value="1"/>
</dbReference>
<dbReference type="InterPro" id="IPR007860">
    <property type="entry name" value="DNA_mmatch_repair_MutS_con_dom"/>
</dbReference>
<evidence type="ECO:0000256" key="2">
    <source>
        <dbReference type="ARBA" id="ARBA00022151"/>
    </source>
</evidence>
<dbReference type="InterPro" id="IPR036259">
    <property type="entry name" value="MFS_trans_sf"/>
</dbReference>
<feature type="domain" description="DNA mismatch repair protein MutS core" evidence="12">
    <location>
        <begin position="732"/>
        <end position="1046"/>
    </location>
</feature>
<reference evidence="14 15" key="1">
    <citation type="submission" date="2020-05" db="EMBL/GenBank/DDBJ databases">
        <title>Identification and distribution of gene clusters putatively required for synthesis of sphingolipid metabolism inhibitors in phylogenetically diverse species of the filamentous fungus Fusarium.</title>
        <authorList>
            <person name="Kim H.-S."/>
            <person name="Busman M."/>
            <person name="Brown D.W."/>
            <person name="Divon H."/>
            <person name="Uhlig S."/>
            <person name="Proctor R.H."/>
        </authorList>
    </citation>
    <scope>NUCLEOTIDE SEQUENCE [LARGE SCALE GENOMIC DNA]</scope>
    <source>
        <strain evidence="14 15">NRRL 25211</strain>
    </source>
</reference>
<evidence type="ECO:0000256" key="9">
    <source>
        <dbReference type="ARBA" id="ARBA00073774"/>
    </source>
</evidence>
<evidence type="ECO:0000256" key="10">
    <source>
        <dbReference type="SAM" id="MobiDB-lite"/>
    </source>
</evidence>
<feature type="domain" description="DNA mismatch repair proteins mutS family" evidence="13">
    <location>
        <begin position="1064"/>
        <end position="1255"/>
    </location>
</feature>